<dbReference type="EMBL" id="JAMYJR010000027">
    <property type="protein sequence ID" value="MCO8273765.1"/>
    <property type="molecule type" value="Genomic_DNA"/>
</dbReference>
<dbReference type="RefSeq" id="WP_253239844.1">
    <property type="nucleotide sequence ID" value="NZ_JAMYJR010000027.1"/>
</dbReference>
<organism evidence="1 2">
    <name type="scientific">Paractinoplanes aksuensis</name>
    <dbReference type="NCBI Taxonomy" id="2939490"/>
    <lineage>
        <taxon>Bacteria</taxon>
        <taxon>Bacillati</taxon>
        <taxon>Actinomycetota</taxon>
        <taxon>Actinomycetes</taxon>
        <taxon>Micromonosporales</taxon>
        <taxon>Micromonosporaceae</taxon>
        <taxon>Paractinoplanes</taxon>
    </lineage>
</organism>
<keyword evidence="2" id="KW-1185">Reference proteome</keyword>
<proteinExistence type="predicted"/>
<protein>
    <submittedName>
        <fullName evidence="1">Uncharacterized protein</fullName>
    </submittedName>
</protein>
<name>A0ABT1DSH2_9ACTN</name>
<sequence length="140" mass="15969">MTETYGLYVWGNYLYESETDRLPEWLDPAVLSGERVFVHQFVTMTDEEPLRVDAAGTIFAVDGGNRYVDGRDLGDPGDDWKVAYIKVATDGSREDAQRFVDELLELVEMDNTDGRMPRGGETVDHWEDPHGQWDMALVKH</sequence>
<dbReference type="Proteomes" id="UP001523369">
    <property type="component" value="Unassembled WGS sequence"/>
</dbReference>
<comment type="caution">
    <text evidence="1">The sequence shown here is derived from an EMBL/GenBank/DDBJ whole genome shotgun (WGS) entry which is preliminary data.</text>
</comment>
<reference evidence="1 2" key="1">
    <citation type="submission" date="2022-06" db="EMBL/GenBank/DDBJ databases">
        <title>New Species of the Genus Actinoplanes, ActinopZanes ferrugineus.</title>
        <authorList>
            <person name="Ding P."/>
        </authorList>
    </citation>
    <scope>NUCLEOTIDE SEQUENCE [LARGE SCALE GENOMIC DNA]</scope>
    <source>
        <strain evidence="1 2">TRM88003</strain>
    </source>
</reference>
<evidence type="ECO:0000313" key="2">
    <source>
        <dbReference type="Proteomes" id="UP001523369"/>
    </source>
</evidence>
<evidence type="ECO:0000313" key="1">
    <source>
        <dbReference type="EMBL" id="MCO8273765.1"/>
    </source>
</evidence>
<gene>
    <name evidence="1" type="ORF">M1L60_24515</name>
</gene>
<accession>A0ABT1DSH2</accession>